<accession>A0A1J4JG66</accession>
<sequence>MQRAHSINISSLSMIRRASIAVPQEVETFKKRVSSLSKEEKPDRCIHYFMKHFDSLSDSKLQTYGISSETARLVRHAWTFIDEYLSDMQKAIQIFQFLNSAIRIYLSAARTDQCFFKIIIRIAQTDDNDMIEAAIPFIQSALLKNELQKVFFSGQNLSSIWSNVFVKNINACLNLGPIFNSFASSYSITDVTVLLQLCEKVIEDLENNAVDPSSASSAFLFLGYMIRNTNTGDFLPSILERIREISLEVDNFQFFEPFIMAPTSDPPAIWSAIDSILADPQLPLELIESALLAIHNTGVPPSPEVFSFNSFIPRMFELDDNLQKKLFDVIGQSEKETKADFFYYVMPLSQSGINTEYLEKVSNGIIWGDFLLENIIQKFFIEPGLEEIQLCLVSDSHVFDIASDFIAQLPKFTPCATDLFNIFSELVLSGEETIEPLLKLMMMKADPSLYMNEIIANISMAYENDAIMNIYSEVCLNVLNFTEVFLQTENALESIPFFCEKSSGLDFLAALVVDGPIPKIDDFFSEHYHETTLNRLNREELTKLINGLSQNPQKRRLPQQQTIGSQSRLQNILRNTIINNQQHGFMRIPSLCPYIENIILETPVDQYIQSNYLIFTSFVRFHSNFCEKNVY</sequence>
<dbReference type="VEuPathDB" id="TrichDB:TRFO_36542"/>
<reference evidence="1" key="1">
    <citation type="submission" date="2016-10" db="EMBL/GenBank/DDBJ databases">
        <authorList>
            <person name="Benchimol M."/>
            <person name="Almeida L.G."/>
            <person name="Vasconcelos A.T."/>
            <person name="Perreira-Neves A."/>
            <person name="Rosa I.A."/>
            <person name="Tasca T."/>
            <person name="Bogo M.R."/>
            <person name="de Souza W."/>
        </authorList>
    </citation>
    <scope>NUCLEOTIDE SEQUENCE [LARGE SCALE GENOMIC DNA]</scope>
    <source>
        <strain evidence="1">K</strain>
    </source>
</reference>
<proteinExistence type="predicted"/>
<evidence type="ECO:0000313" key="1">
    <source>
        <dbReference type="EMBL" id="OHS97303.1"/>
    </source>
</evidence>
<keyword evidence="2" id="KW-1185">Reference proteome</keyword>
<dbReference type="Proteomes" id="UP000179807">
    <property type="component" value="Unassembled WGS sequence"/>
</dbReference>
<gene>
    <name evidence="1" type="ORF">TRFO_36542</name>
</gene>
<dbReference type="GeneID" id="94845591"/>
<protein>
    <submittedName>
        <fullName evidence="1">Uncharacterized protein</fullName>
    </submittedName>
</protein>
<name>A0A1J4JG66_9EUKA</name>
<organism evidence="1 2">
    <name type="scientific">Tritrichomonas foetus</name>
    <dbReference type="NCBI Taxonomy" id="1144522"/>
    <lineage>
        <taxon>Eukaryota</taxon>
        <taxon>Metamonada</taxon>
        <taxon>Parabasalia</taxon>
        <taxon>Tritrichomonadida</taxon>
        <taxon>Tritrichomonadidae</taxon>
        <taxon>Tritrichomonas</taxon>
    </lineage>
</organism>
<dbReference type="EMBL" id="MLAK01001125">
    <property type="protein sequence ID" value="OHS97303.1"/>
    <property type="molecule type" value="Genomic_DNA"/>
</dbReference>
<dbReference type="AlphaFoldDB" id="A0A1J4JG66"/>
<comment type="caution">
    <text evidence="1">The sequence shown here is derived from an EMBL/GenBank/DDBJ whole genome shotgun (WGS) entry which is preliminary data.</text>
</comment>
<evidence type="ECO:0000313" key="2">
    <source>
        <dbReference type="Proteomes" id="UP000179807"/>
    </source>
</evidence>
<dbReference type="RefSeq" id="XP_068350440.1">
    <property type="nucleotide sequence ID" value="XM_068510887.1"/>
</dbReference>